<evidence type="ECO:0000256" key="6">
    <source>
        <dbReference type="ARBA" id="ARBA00023004"/>
    </source>
</evidence>
<evidence type="ECO:0000256" key="5">
    <source>
        <dbReference type="ARBA" id="ARBA00023002"/>
    </source>
</evidence>
<dbReference type="PANTHER" id="PTHR24287:SF19">
    <property type="entry name" value="CYTOCHROME P450"/>
    <property type="match status" value="1"/>
</dbReference>
<dbReference type="EMBL" id="CAJPDT010000098">
    <property type="protein sequence ID" value="CAF9937305.1"/>
    <property type="molecule type" value="Genomic_DNA"/>
</dbReference>
<keyword evidence="7" id="KW-0503">Monooxygenase</keyword>
<keyword evidence="6 8" id="KW-0408">Iron</keyword>
<dbReference type="AlphaFoldDB" id="A0A8H3G7J9"/>
<dbReference type="Proteomes" id="UP000664534">
    <property type="component" value="Unassembled WGS sequence"/>
</dbReference>
<sequence length="427" mass="48183">MNALGHAQIQTTQSKNVQAVAATQFDDFGVRPRRGKVAAPFLGSRGIFTADGELWKHSRALIRPTFSRNEIADLASFERHVNRFLALIPVDSSTVDLQPLAKRLFLDTSTEFLFGQSVESLLPETPFDTAEFLTAFDYSVLGLALRLMTGPFKLLFAIDPTWQKAYTKVHAFVDKHVDIAIDRQRRPVDTGKNKNSNAREKYILLHQMAIETQDPCDLRSQILNAFFPARDTVAVAFGNAMFELARHPSVWENLRGEVLDVGAQPLTFELFKSLKTTRAIINETLRLDLPASRIIRTALRDTVLPVGGGPDGCSPVFMPKGQNIEVNLYTLHHDPQIWGADADDFKPERWGEGRPSWEAHWQYEPFFGGMRMCPAQNQVITQISYLLVRMAQRFRAVENRDSVWNFKEEIKLTVESRNGVKIALIAG</sequence>
<comment type="cofactor">
    <cofactor evidence="1 8">
        <name>heme</name>
        <dbReference type="ChEBI" id="CHEBI:30413"/>
    </cofactor>
</comment>
<keyword evidence="3 8" id="KW-0349">Heme</keyword>
<dbReference type="PRINTS" id="PR01239">
    <property type="entry name" value="EP450IICYP52"/>
</dbReference>
<evidence type="ECO:0008006" key="11">
    <source>
        <dbReference type="Google" id="ProtNLM"/>
    </source>
</evidence>
<dbReference type="Pfam" id="PF00067">
    <property type="entry name" value="p450"/>
    <property type="match status" value="1"/>
</dbReference>
<dbReference type="CDD" id="cd11063">
    <property type="entry name" value="CYP52"/>
    <property type="match status" value="1"/>
</dbReference>
<keyword evidence="5" id="KW-0560">Oxidoreductase</keyword>
<proteinExistence type="inferred from homology"/>
<evidence type="ECO:0000256" key="4">
    <source>
        <dbReference type="ARBA" id="ARBA00022723"/>
    </source>
</evidence>
<keyword evidence="4 8" id="KW-0479">Metal-binding</keyword>
<evidence type="ECO:0000313" key="9">
    <source>
        <dbReference type="EMBL" id="CAF9937305.1"/>
    </source>
</evidence>
<dbReference type="InterPro" id="IPR002974">
    <property type="entry name" value="Cyt_P450_E_CYP52_ascomycetes"/>
</dbReference>
<evidence type="ECO:0000256" key="7">
    <source>
        <dbReference type="ARBA" id="ARBA00023033"/>
    </source>
</evidence>
<evidence type="ECO:0000313" key="10">
    <source>
        <dbReference type="Proteomes" id="UP000664534"/>
    </source>
</evidence>
<keyword evidence="10" id="KW-1185">Reference proteome</keyword>
<dbReference type="InterPro" id="IPR036396">
    <property type="entry name" value="Cyt_P450_sf"/>
</dbReference>
<dbReference type="InterPro" id="IPR047146">
    <property type="entry name" value="Cyt_P450_E_CYP52_fungi"/>
</dbReference>
<comment type="similarity">
    <text evidence="2">Belongs to the cytochrome P450 family.</text>
</comment>
<evidence type="ECO:0000256" key="2">
    <source>
        <dbReference type="ARBA" id="ARBA00010617"/>
    </source>
</evidence>
<dbReference type="SUPFAM" id="SSF48264">
    <property type="entry name" value="Cytochrome P450"/>
    <property type="match status" value="1"/>
</dbReference>
<comment type="caution">
    <text evidence="9">The sequence shown here is derived from an EMBL/GenBank/DDBJ whole genome shotgun (WGS) entry which is preliminary data.</text>
</comment>
<dbReference type="Gene3D" id="1.10.630.10">
    <property type="entry name" value="Cytochrome P450"/>
    <property type="match status" value="1"/>
</dbReference>
<reference evidence="9" key="1">
    <citation type="submission" date="2021-03" db="EMBL/GenBank/DDBJ databases">
        <authorList>
            <person name="Tagirdzhanova G."/>
        </authorList>
    </citation>
    <scope>NUCLEOTIDE SEQUENCE</scope>
</reference>
<name>A0A8H3G7J9_9LECA</name>
<evidence type="ECO:0000256" key="1">
    <source>
        <dbReference type="ARBA" id="ARBA00001971"/>
    </source>
</evidence>
<dbReference type="PRINTS" id="PR00464">
    <property type="entry name" value="EP450II"/>
</dbReference>
<feature type="binding site" description="axial binding residue" evidence="8">
    <location>
        <position position="373"/>
    </location>
    <ligand>
        <name>heme</name>
        <dbReference type="ChEBI" id="CHEBI:30413"/>
    </ligand>
    <ligandPart>
        <name>Fe</name>
        <dbReference type="ChEBI" id="CHEBI:18248"/>
    </ligandPart>
</feature>
<dbReference type="InterPro" id="IPR002402">
    <property type="entry name" value="Cyt_P450_E_grp-II"/>
</dbReference>
<dbReference type="OrthoDB" id="1470350at2759"/>
<evidence type="ECO:0000256" key="3">
    <source>
        <dbReference type="ARBA" id="ARBA00022617"/>
    </source>
</evidence>
<dbReference type="PANTHER" id="PTHR24287">
    <property type="entry name" value="P450, PUTATIVE (EUROFUNG)-RELATED"/>
    <property type="match status" value="1"/>
</dbReference>
<protein>
    <recommendedName>
        <fullName evidence="11">Cytochrome P450 alkane hydroxylase</fullName>
    </recommendedName>
</protein>
<dbReference type="InterPro" id="IPR001128">
    <property type="entry name" value="Cyt_P450"/>
</dbReference>
<evidence type="ECO:0000256" key="8">
    <source>
        <dbReference type="PIRSR" id="PIRSR602402-1"/>
    </source>
</evidence>
<accession>A0A8H3G7J9</accession>
<gene>
    <name evidence="9" type="ORF">IMSHALPRED_011096</name>
</gene>
<organism evidence="9 10">
    <name type="scientific">Imshaugia aleurites</name>
    <dbReference type="NCBI Taxonomy" id="172621"/>
    <lineage>
        <taxon>Eukaryota</taxon>
        <taxon>Fungi</taxon>
        <taxon>Dikarya</taxon>
        <taxon>Ascomycota</taxon>
        <taxon>Pezizomycotina</taxon>
        <taxon>Lecanoromycetes</taxon>
        <taxon>OSLEUM clade</taxon>
        <taxon>Lecanoromycetidae</taxon>
        <taxon>Lecanorales</taxon>
        <taxon>Lecanorineae</taxon>
        <taxon>Parmeliaceae</taxon>
        <taxon>Imshaugia</taxon>
    </lineage>
</organism>
<dbReference type="GO" id="GO:0005506">
    <property type="term" value="F:iron ion binding"/>
    <property type="evidence" value="ECO:0007669"/>
    <property type="project" value="InterPro"/>
</dbReference>
<dbReference type="GO" id="GO:0020037">
    <property type="term" value="F:heme binding"/>
    <property type="evidence" value="ECO:0007669"/>
    <property type="project" value="InterPro"/>
</dbReference>
<dbReference type="GO" id="GO:0016712">
    <property type="term" value="F:oxidoreductase activity, acting on paired donors, with incorporation or reduction of molecular oxygen, reduced flavin or flavoprotein as one donor, and incorporation of one atom of oxygen"/>
    <property type="evidence" value="ECO:0007669"/>
    <property type="project" value="InterPro"/>
</dbReference>